<dbReference type="EMBL" id="GBRH01244261">
    <property type="protein sequence ID" value="JAD53634.1"/>
    <property type="molecule type" value="Transcribed_RNA"/>
</dbReference>
<sequence length="25" mass="2787">MTKSRNNRAISNQHVSTLISESSLL</sequence>
<dbReference type="AlphaFoldDB" id="A0A0A9APM0"/>
<proteinExistence type="predicted"/>
<protein>
    <submittedName>
        <fullName evidence="1">Uncharacterized protein</fullName>
    </submittedName>
</protein>
<evidence type="ECO:0000313" key="1">
    <source>
        <dbReference type="EMBL" id="JAD53634.1"/>
    </source>
</evidence>
<organism evidence="1">
    <name type="scientific">Arundo donax</name>
    <name type="common">Giant reed</name>
    <name type="synonym">Donax arundinaceus</name>
    <dbReference type="NCBI Taxonomy" id="35708"/>
    <lineage>
        <taxon>Eukaryota</taxon>
        <taxon>Viridiplantae</taxon>
        <taxon>Streptophyta</taxon>
        <taxon>Embryophyta</taxon>
        <taxon>Tracheophyta</taxon>
        <taxon>Spermatophyta</taxon>
        <taxon>Magnoliopsida</taxon>
        <taxon>Liliopsida</taxon>
        <taxon>Poales</taxon>
        <taxon>Poaceae</taxon>
        <taxon>PACMAD clade</taxon>
        <taxon>Arundinoideae</taxon>
        <taxon>Arundineae</taxon>
        <taxon>Arundo</taxon>
    </lineage>
</organism>
<reference evidence="1" key="2">
    <citation type="journal article" date="2015" name="Data Brief">
        <title>Shoot transcriptome of the giant reed, Arundo donax.</title>
        <authorList>
            <person name="Barrero R.A."/>
            <person name="Guerrero F.D."/>
            <person name="Moolhuijzen P."/>
            <person name="Goolsby J.A."/>
            <person name="Tidwell J."/>
            <person name="Bellgard S.E."/>
            <person name="Bellgard M.I."/>
        </authorList>
    </citation>
    <scope>NUCLEOTIDE SEQUENCE</scope>
    <source>
        <tissue evidence="1">Shoot tissue taken approximately 20 cm above the soil surface</tissue>
    </source>
</reference>
<accession>A0A0A9APM0</accession>
<reference evidence="1" key="1">
    <citation type="submission" date="2014-09" db="EMBL/GenBank/DDBJ databases">
        <authorList>
            <person name="Magalhaes I.L.F."/>
            <person name="Oliveira U."/>
            <person name="Santos F.R."/>
            <person name="Vidigal T.H.D.A."/>
            <person name="Brescovit A.D."/>
            <person name="Santos A.J."/>
        </authorList>
    </citation>
    <scope>NUCLEOTIDE SEQUENCE</scope>
    <source>
        <tissue evidence="1">Shoot tissue taken approximately 20 cm above the soil surface</tissue>
    </source>
</reference>
<name>A0A0A9APM0_ARUDO</name>